<dbReference type="Proteomes" id="UP000887116">
    <property type="component" value="Unassembled WGS sequence"/>
</dbReference>
<sequence>MFRFRNPKYNNESLNSLTWTSAPKHIHSGTLTIEIATFIAVCIFNEGSIPILKMLTFMGIKSGAEAHAFAVKRDNIQIERSEIRAFEALKEVQTASLEERTSKNAFIEVEDGPM</sequence>
<gene>
    <name evidence="1" type="primary">ALC60_08603</name>
    <name evidence="1" type="ORF">TNCT_442401</name>
</gene>
<reference evidence="1" key="1">
    <citation type="submission" date="2020-07" db="EMBL/GenBank/DDBJ databases">
        <title>Multicomponent nature underlies the extraordinary mechanical properties of spider dragline silk.</title>
        <authorList>
            <person name="Kono N."/>
            <person name="Nakamura H."/>
            <person name="Mori M."/>
            <person name="Yoshida Y."/>
            <person name="Ohtoshi R."/>
            <person name="Malay A.D."/>
            <person name="Moran D.A.P."/>
            <person name="Tomita M."/>
            <person name="Numata K."/>
            <person name="Arakawa K."/>
        </authorList>
    </citation>
    <scope>NUCLEOTIDE SEQUENCE</scope>
</reference>
<evidence type="ECO:0000313" key="2">
    <source>
        <dbReference type="Proteomes" id="UP000887116"/>
    </source>
</evidence>
<organism evidence="1 2">
    <name type="scientific">Trichonephila clavata</name>
    <name type="common">Joro spider</name>
    <name type="synonym">Nephila clavata</name>
    <dbReference type="NCBI Taxonomy" id="2740835"/>
    <lineage>
        <taxon>Eukaryota</taxon>
        <taxon>Metazoa</taxon>
        <taxon>Ecdysozoa</taxon>
        <taxon>Arthropoda</taxon>
        <taxon>Chelicerata</taxon>
        <taxon>Arachnida</taxon>
        <taxon>Araneae</taxon>
        <taxon>Araneomorphae</taxon>
        <taxon>Entelegynae</taxon>
        <taxon>Araneoidea</taxon>
        <taxon>Nephilidae</taxon>
        <taxon>Trichonephila</taxon>
    </lineage>
</organism>
<dbReference type="OrthoDB" id="10060618at2759"/>
<proteinExistence type="predicted"/>
<dbReference type="AlphaFoldDB" id="A0A8X6I5L9"/>
<accession>A0A8X6I5L9</accession>
<protein>
    <submittedName>
        <fullName evidence="1">Uncharacterized protein</fullName>
    </submittedName>
</protein>
<keyword evidence="2" id="KW-1185">Reference proteome</keyword>
<dbReference type="EMBL" id="BMAO01030935">
    <property type="protein sequence ID" value="GFQ71265.1"/>
    <property type="molecule type" value="Genomic_DNA"/>
</dbReference>
<comment type="caution">
    <text evidence="1">The sequence shown here is derived from an EMBL/GenBank/DDBJ whole genome shotgun (WGS) entry which is preliminary data.</text>
</comment>
<name>A0A8X6I5L9_TRICU</name>
<evidence type="ECO:0000313" key="1">
    <source>
        <dbReference type="EMBL" id="GFQ71265.1"/>
    </source>
</evidence>